<dbReference type="InterPro" id="IPR012867">
    <property type="entry name" value="DUF1648"/>
</dbReference>
<evidence type="ECO:0000256" key="1">
    <source>
        <dbReference type="SAM" id="Phobius"/>
    </source>
</evidence>
<dbReference type="EMBL" id="DXAM01000114">
    <property type="protein sequence ID" value="HJA04821.1"/>
    <property type="molecule type" value="Genomic_DNA"/>
</dbReference>
<protein>
    <submittedName>
        <fullName evidence="3">DUF1648 domain-containing protein</fullName>
    </submittedName>
</protein>
<feature type="transmembrane region" description="Helical" evidence="1">
    <location>
        <begin position="90"/>
        <end position="112"/>
    </location>
</feature>
<evidence type="ECO:0000313" key="4">
    <source>
        <dbReference type="Proteomes" id="UP000824220"/>
    </source>
</evidence>
<sequence length="331" mass="34202">MKTQARLIRLIIVWLPMAAVTAVVVAEIVALPFLPARVVIHWSVAGEPDSWGPAWGTIGVTAAIGYGATALFAAVALFDLRSVNDRPRPRFVAATTWFVVGSCVLVLGATFIGQIGKPEAPAGTAMLVAIATGASFASLASTLLPSSRRDRSDPEGDDLRQWSATTAAGRYGLQGAITAGLVAALAIAAHALAMLEQPAWIVAATLLIVHAAAAPAALVVQVRIDARGVLVRSPIGIPRVSIPLTDIADADLIEVDPAVEIGKIGWNARSAGPQSGVAIRAGEGIRIRRADGSRFVVATDDAAAGLVVLRAQLAAEQTAHVGTGPTERIRP</sequence>
<keyword evidence="1" id="KW-0472">Membrane</keyword>
<feature type="domain" description="DUF1648" evidence="2">
    <location>
        <begin position="22"/>
        <end position="58"/>
    </location>
</feature>
<feature type="transmembrane region" description="Helical" evidence="1">
    <location>
        <begin position="124"/>
        <end position="144"/>
    </location>
</feature>
<feature type="transmembrane region" description="Helical" evidence="1">
    <location>
        <begin position="54"/>
        <end position="78"/>
    </location>
</feature>
<gene>
    <name evidence="3" type="ORF">H9800_08170</name>
</gene>
<name>A0A9D2H786_9MICO</name>
<reference evidence="3" key="2">
    <citation type="submission" date="2021-04" db="EMBL/GenBank/DDBJ databases">
        <authorList>
            <person name="Gilroy R."/>
        </authorList>
    </citation>
    <scope>NUCLEOTIDE SEQUENCE</scope>
    <source>
        <strain evidence="3">ChiHjej8B7-3636</strain>
    </source>
</reference>
<evidence type="ECO:0000259" key="2">
    <source>
        <dbReference type="Pfam" id="PF07853"/>
    </source>
</evidence>
<keyword evidence="1" id="KW-1133">Transmembrane helix</keyword>
<feature type="transmembrane region" description="Helical" evidence="1">
    <location>
        <begin position="12"/>
        <end position="34"/>
    </location>
</feature>
<feature type="transmembrane region" description="Helical" evidence="1">
    <location>
        <begin position="171"/>
        <end position="193"/>
    </location>
</feature>
<organism evidence="3 4">
    <name type="scientific">Candidatus Microbacterium stercoravium</name>
    <dbReference type="NCBI Taxonomy" id="2838697"/>
    <lineage>
        <taxon>Bacteria</taxon>
        <taxon>Bacillati</taxon>
        <taxon>Actinomycetota</taxon>
        <taxon>Actinomycetes</taxon>
        <taxon>Micrococcales</taxon>
        <taxon>Microbacteriaceae</taxon>
        <taxon>Microbacterium</taxon>
    </lineage>
</organism>
<comment type="caution">
    <text evidence="3">The sequence shown here is derived from an EMBL/GenBank/DDBJ whole genome shotgun (WGS) entry which is preliminary data.</text>
</comment>
<dbReference type="Proteomes" id="UP000824220">
    <property type="component" value="Unassembled WGS sequence"/>
</dbReference>
<keyword evidence="1" id="KW-0812">Transmembrane</keyword>
<evidence type="ECO:0000313" key="3">
    <source>
        <dbReference type="EMBL" id="HJA04821.1"/>
    </source>
</evidence>
<feature type="transmembrane region" description="Helical" evidence="1">
    <location>
        <begin position="199"/>
        <end position="220"/>
    </location>
</feature>
<proteinExistence type="predicted"/>
<reference evidence="3" key="1">
    <citation type="journal article" date="2021" name="PeerJ">
        <title>Extensive microbial diversity within the chicken gut microbiome revealed by metagenomics and culture.</title>
        <authorList>
            <person name="Gilroy R."/>
            <person name="Ravi A."/>
            <person name="Getino M."/>
            <person name="Pursley I."/>
            <person name="Horton D.L."/>
            <person name="Alikhan N.F."/>
            <person name="Baker D."/>
            <person name="Gharbi K."/>
            <person name="Hall N."/>
            <person name="Watson M."/>
            <person name="Adriaenssens E.M."/>
            <person name="Foster-Nyarko E."/>
            <person name="Jarju S."/>
            <person name="Secka A."/>
            <person name="Antonio M."/>
            <person name="Oren A."/>
            <person name="Chaudhuri R.R."/>
            <person name="La Ragione R."/>
            <person name="Hildebrand F."/>
            <person name="Pallen M.J."/>
        </authorList>
    </citation>
    <scope>NUCLEOTIDE SEQUENCE</scope>
    <source>
        <strain evidence="3">ChiHjej8B7-3636</strain>
    </source>
</reference>
<dbReference type="AlphaFoldDB" id="A0A9D2H786"/>
<dbReference type="Pfam" id="PF07853">
    <property type="entry name" value="DUF1648"/>
    <property type="match status" value="1"/>
</dbReference>
<accession>A0A9D2H786</accession>